<evidence type="ECO:0000313" key="3">
    <source>
        <dbReference type="Proteomes" id="UP000823964"/>
    </source>
</evidence>
<feature type="signal peptide" evidence="1">
    <location>
        <begin position="1"/>
        <end position="33"/>
    </location>
</feature>
<organism evidence="2 3">
    <name type="scientific">Candidatus Akkermansia intestinigallinarum</name>
    <dbReference type="NCBI Taxonomy" id="2838431"/>
    <lineage>
        <taxon>Bacteria</taxon>
        <taxon>Pseudomonadati</taxon>
        <taxon>Verrucomicrobiota</taxon>
        <taxon>Verrucomicrobiia</taxon>
        <taxon>Verrucomicrobiales</taxon>
        <taxon>Akkermansiaceae</taxon>
        <taxon>Akkermansia</taxon>
    </lineage>
</organism>
<proteinExistence type="predicted"/>
<protein>
    <submittedName>
        <fullName evidence="2">Uncharacterized protein</fullName>
    </submittedName>
</protein>
<keyword evidence="1" id="KW-0732">Signal</keyword>
<name>A0A9D1VB47_9BACT</name>
<evidence type="ECO:0000313" key="2">
    <source>
        <dbReference type="EMBL" id="HIX19830.1"/>
    </source>
</evidence>
<comment type="caution">
    <text evidence="2">The sequence shown here is derived from an EMBL/GenBank/DDBJ whole genome shotgun (WGS) entry which is preliminary data.</text>
</comment>
<sequence length="190" mass="21152">MIQPSLPPRRSASNRRTLAKALFCRAALGAAAAACLLVSSCQTTQQTPTKPNSYRLSTLADGIDEINDMQLLPGKEQEFIDKLLQIMKAERAAYLSYLQKHSLADLEPAPPAPYVFEWSYIRPSVTSDESASDCVIFVVDGLNIGGRFCSPSEAARMQDYFTPETVDKVRRRTEEFWRLNPSVAPKQPKP</sequence>
<gene>
    <name evidence="2" type="ORF">H9862_04410</name>
</gene>
<dbReference type="AlphaFoldDB" id="A0A9D1VB47"/>
<dbReference type="Proteomes" id="UP000823964">
    <property type="component" value="Unassembled WGS sequence"/>
</dbReference>
<reference evidence="2" key="1">
    <citation type="journal article" date="2021" name="PeerJ">
        <title>Extensive microbial diversity within the chicken gut microbiome revealed by metagenomics and culture.</title>
        <authorList>
            <person name="Gilroy R."/>
            <person name="Ravi A."/>
            <person name="Getino M."/>
            <person name="Pursley I."/>
            <person name="Horton D.L."/>
            <person name="Alikhan N.F."/>
            <person name="Baker D."/>
            <person name="Gharbi K."/>
            <person name="Hall N."/>
            <person name="Watson M."/>
            <person name="Adriaenssens E.M."/>
            <person name="Foster-Nyarko E."/>
            <person name="Jarju S."/>
            <person name="Secka A."/>
            <person name="Antonio M."/>
            <person name="Oren A."/>
            <person name="Chaudhuri R.R."/>
            <person name="La Ragione R."/>
            <person name="Hildebrand F."/>
            <person name="Pallen M.J."/>
        </authorList>
    </citation>
    <scope>NUCLEOTIDE SEQUENCE</scope>
    <source>
        <strain evidence="2">14975</strain>
    </source>
</reference>
<evidence type="ECO:0000256" key="1">
    <source>
        <dbReference type="SAM" id="SignalP"/>
    </source>
</evidence>
<feature type="chain" id="PRO_5039546888" evidence="1">
    <location>
        <begin position="34"/>
        <end position="190"/>
    </location>
</feature>
<dbReference type="EMBL" id="DXFQ01000074">
    <property type="protein sequence ID" value="HIX19830.1"/>
    <property type="molecule type" value="Genomic_DNA"/>
</dbReference>
<accession>A0A9D1VB47</accession>
<reference evidence="2" key="2">
    <citation type="submission" date="2021-04" db="EMBL/GenBank/DDBJ databases">
        <authorList>
            <person name="Gilroy R."/>
        </authorList>
    </citation>
    <scope>NUCLEOTIDE SEQUENCE</scope>
    <source>
        <strain evidence="2">14975</strain>
    </source>
</reference>